<feature type="transmembrane region" description="Helical" evidence="1">
    <location>
        <begin position="97"/>
        <end position="120"/>
    </location>
</feature>
<gene>
    <name evidence="2" type="ORF">P691DRAFT_762239</name>
</gene>
<sequence length="127" mass="14415">MYVPFNSQSFDAMTKLGRVFIAAGACIPVLLMWFFVYIKTTLLLRRHKLKIAACDVRTRISSIFIRTSLMTLAACVGLILVIRDAVVPATKEQPYNIFQYLVFSLLIFTIFGTQSVHLFLSLNLSNF</sequence>
<keyword evidence="1" id="KW-0472">Membrane</keyword>
<reference evidence="2" key="1">
    <citation type="submission" date="2020-11" db="EMBL/GenBank/DDBJ databases">
        <authorList>
            <consortium name="DOE Joint Genome Institute"/>
            <person name="Ahrendt S."/>
            <person name="Riley R."/>
            <person name="Andreopoulos W."/>
            <person name="Labutti K."/>
            <person name="Pangilinan J."/>
            <person name="Ruiz-Duenas F.J."/>
            <person name="Barrasa J.M."/>
            <person name="Sanchez-Garcia M."/>
            <person name="Camarero S."/>
            <person name="Miyauchi S."/>
            <person name="Serrano A."/>
            <person name="Linde D."/>
            <person name="Babiker R."/>
            <person name="Drula E."/>
            <person name="Ayuso-Fernandez I."/>
            <person name="Pacheco R."/>
            <person name="Padilla G."/>
            <person name="Ferreira P."/>
            <person name="Barriuso J."/>
            <person name="Kellner H."/>
            <person name="Castanera R."/>
            <person name="Alfaro M."/>
            <person name="Ramirez L."/>
            <person name="Pisabarro A.G."/>
            <person name="Kuo A."/>
            <person name="Tritt A."/>
            <person name="Lipzen A."/>
            <person name="He G."/>
            <person name="Yan M."/>
            <person name="Ng V."/>
            <person name="Cullen D."/>
            <person name="Martin F."/>
            <person name="Rosso M.-N."/>
            <person name="Henrissat B."/>
            <person name="Hibbett D."/>
            <person name="Martinez A.T."/>
            <person name="Grigoriev I.V."/>
        </authorList>
    </citation>
    <scope>NUCLEOTIDE SEQUENCE</scope>
    <source>
        <strain evidence="2">MF-IS2</strain>
    </source>
</reference>
<dbReference type="Proteomes" id="UP000807342">
    <property type="component" value="Unassembled WGS sequence"/>
</dbReference>
<keyword evidence="1" id="KW-1133">Transmembrane helix</keyword>
<protein>
    <submittedName>
        <fullName evidence="2">Uncharacterized protein</fullName>
    </submittedName>
</protein>
<evidence type="ECO:0000313" key="2">
    <source>
        <dbReference type="EMBL" id="KAF9445723.1"/>
    </source>
</evidence>
<comment type="caution">
    <text evidence="2">The sequence shown here is derived from an EMBL/GenBank/DDBJ whole genome shotgun (WGS) entry which is preliminary data.</text>
</comment>
<evidence type="ECO:0000256" key="1">
    <source>
        <dbReference type="SAM" id="Phobius"/>
    </source>
</evidence>
<organism evidence="2 3">
    <name type="scientific">Macrolepiota fuliginosa MF-IS2</name>
    <dbReference type="NCBI Taxonomy" id="1400762"/>
    <lineage>
        <taxon>Eukaryota</taxon>
        <taxon>Fungi</taxon>
        <taxon>Dikarya</taxon>
        <taxon>Basidiomycota</taxon>
        <taxon>Agaricomycotina</taxon>
        <taxon>Agaricomycetes</taxon>
        <taxon>Agaricomycetidae</taxon>
        <taxon>Agaricales</taxon>
        <taxon>Agaricineae</taxon>
        <taxon>Agaricaceae</taxon>
        <taxon>Macrolepiota</taxon>
    </lineage>
</organism>
<evidence type="ECO:0000313" key="3">
    <source>
        <dbReference type="Proteomes" id="UP000807342"/>
    </source>
</evidence>
<keyword evidence="1" id="KW-0812">Transmembrane</keyword>
<proteinExistence type="predicted"/>
<keyword evidence="3" id="KW-1185">Reference proteome</keyword>
<feature type="transmembrane region" description="Helical" evidence="1">
    <location>
        <begin position="63"/>
        <end position="82"/>
    </location>
</feature>
<feature type="transmembrane region" description="Helical" evidence="1">
    <location>
        <begin position="20"/>
        <end position="42"/>
    </location>
</feature>
<dbReference type="AlphaFoldDB" id="A0A9P5X759"/>
<dbReference type="EMBL" id="MU151284">
    <property type="protein sequence ID" value="KAF9445723.1"/>
    <property type="molecule type" value="Genomic_DNA"/>
</dbReference>
<accession>A0A9P5X759</accession>
<name>A0A9P5X759_9AGAR</name>